<dbReference type="SMART" id="SM00937">
    <property type="entry name" value="PCRF"/>
    <property type="match status" value="1"/>
</dbReference>
<dbReference type="GO" id="GO:0016149">
    <property type="term" value="F:translation release factor activity, codon specific"/>
    <property type="evidence" value="ECO:0007669"/>
    <property type="project" value="UniProtKB-UniRule"/>
</dbReference>
<dbReference type="KEGG" id="fho:H9Q81_00740"/>
<gene>
    <name evidence="4 8" type="primary">prfB</name>
    <name evidence="8" type="ORF">H9Q81_00740</name>
</gene>
<comment type="similarity">
    <text evidence="1 4">Belongs to the prokaryotic/mitochondrial release factor family.</text>
</comment>
<keyword evidence="9" id="KW-1185">Reference proteome</keyword>
<dbReference type="RefSeq" id="WP_187422923.1">
    <property type="nucleotide sequence ID" value="NZ_CP060637.1"/>
</dbReference>
<dbReference type="AlphaFoldDB" id="A0A7G9GX69"/>
<keyword evidence="6" id="KW-0175">Coiled coil</keyword>
<accession>A0A7G9GX69</accession>
<dbReference type="Pfam" id="PF00472">
    <property type="entry name" value="RF-1"/>
    <property type="match status" value="1"/>
</dbReference>
<proteinExistence type="inferred from homology"/>
<evidence type="ECO:0000313" key="9">
    <source>
        <dbReference type="Proteomes" id="UP000515913"/>
    </source>
</evidence>
<dbReference type="SUPFAM" id="SSF75620">
    <property type="entry name" value="Release factor"/>
    <property type="match status" value="1"/>
</dbReference>
<keyword evidence="4" id="KW-0963">Cytoplasm</keyword>
<evidence type="ECO:0000256" key="5">
    <source>
        <dbReference type="NCBIfam" id="TIGR00020"/>
    </source>
</evidence>
<dbReference type="HAMAP" id="MF_00094">
    <property type="entry name" value="Rel_fac_2"/>
    <property type="match status" value="1"/>
</dbReference>
<protein>
    <recommendedName>
        <fullName evidence="4 5">Peptide chain release factor 2</fullName>
        <shortName evidence="4">RF-2</shortName>
    </recommendedName>
</protein>
<dbReference type="InterPro" id="IPR004374">
    <property type="entry name" value="PrfB"/>
</dbReference>
<evidence type="ECO:0000256" key="6">
    <source>
        <dbReference type="SAM" id="Coils"/>
    </source>
</evidence>
<dbReference type="FunFam" id="3.30.160.20:FF:000010">
    <property type="entry name" value="Peptide chain release factor 2"/>
    <property type="match status" value="1"/>
</dbReference>
<dbReference type="InterPro" id="IPR045853">
    <property type="entry name" value="Pep_chain_release_fac_I_sf"/>
</dbReference>
<name>A0A7G9GX69_9FUSO</name>
<dbReference type="PANTHER" id="PTHR43116:SF3">
    <property type="entry name" value="CLASS I PEPTIDE CHAIN RELEASE FACTOR"/>
    <property type="match status" value="1"/>
</dbReference>
<feature type="coiled-coil region" evidence="6">
    <location>
        <begin position="279"/>
        <end position="311"/>
    </location>
</feature>
<dbReference type="Proteomes" id="UP000515913">
    <property type="component" value="Chromosome"/>
</dbReference>
<keyword evidence="3 4" id="KW-0648">Protein biosynthesis</keyword>
<dbReference type="GO" id="GO:0005737">
    <property type="term" value="C:cytoplasm"/>
    <property type="evidence" value="ECO:0007669"/>
    <property type="project" value="UniProtKB-SubCell"/>
</dbReference>
<dbReference type="Pfam" id="PF03462">
    <property type="entry name" value="PCRF"/>
    <property type="match status" value="1"/>
</dbReference>
<dbReference type="InterPro" id="IPR005139">
    <property type="entry name" value="PCRF"/>
</dbReference>
<sequence>MDILDIKREFAEYNEKIKHIRGSLDLEKREKKIQELEKKTTEDGFWGDKRKSSAIIKEMNGEKEIVGTFKKIEKDIEDEEVLIDFVESGETDFQDELEKKHKFLGKEIDSFDTSLLLDGDYDSNNAIVTIHSGAGGTEACDWADMLYRMYSRWCAEKKYKIIELDFMPGDSVGIKSITFLVQGANAFGYLKNEKGVHRLVRISPFDANKKRHTSFASVEVMPEVDDTIEINVDPGDIRIDTYRSSGAGGQHVNMTDSAVRITHFPTGIVVTCQKERSQLNNRETAMKLLKSKLVELEMKKKEEELKKIQGEQSEIGWGNQIRSYVFQPYTLVKDHRTGVESGNIRAVMDGDLDSFINGYLRWSKTK</sequence>
<dbReference type="Gene3D" id="1.20.58.410">
    <property type="entry name" value="Release factor"/>
    <property type="match status" value="1"/>
</dbReference>
<dbReference type="Gene3D" id="3.30.70.1660">
    <property type="match status" value="1"/>
</dbReference>
<evidence type="ECO:0000313" key="8">
    <source>
        <dbReference type="EMBL" id="QNM15401.1"/>
    </source>
</evidence>
<organism evidence="8 9">
    <name type="scientific">Fusobacterium hominis</name>
    <dbReference type="NCBI Taxonomy" id="2764326"/>
    <lineage>
        <taxon>Bacteria</taxon>
        <taxon>Fusobacteriati</taxon>
        <taxon>Fusobacteriota</taxon>
        <taxon>Fusobacteriia</taxon>
        <taxon>Fusobacteriales</taxon>
        <taxon>Fusobacteriaceae</taxon>
        <taxon>Fusobacterium</taxon>
    </lineage>
</organism>
<evidence type="ECO:0000256" key="1">
    <source>
        <dbReference type="ARBA" id="ARBA00010835"/>
    </source>
</evidence>
<dbReference type="Gene3D" id="3.30.160.20">
    <property type="match status" value="1"/>
</dbReference>
<evidence type="ECO:0000256" key="4">
    <source>
        <dbReference type="HAMAP-Rule" id="MF_00094"/>
    </source>
</evidence>
<dbReference type="EMBL" id="CP060637">
    <property type="protein sequence ID" value="QNM15401.1"/>
    <property type="molecule type" value="Genomic_DNA"/>
</dbReference>
<evidence type="ECO:0000259" key="7">
    <source>
        <dbReference type="PROSITE" id="PS00745"/>
    </source>
</evidence>
<comment type="PTM">
    <text evidence="4">Methylated by PrmC. Methylation increases the termination efficiency of RF2.</text>
</comment>
<keyword evidence="2 4" id="KW-0488">Methylation</keyword>
<reference evidence="8 9" key="1">
    <citation type="submission" date="2020-08" db="EMBL/GenBank/DDBJ databases">
        <authorList>
            <person name="Liu C."/>
            <person name="Sun Q."/>
        </authorList>
    </citation>
    <scope>NUCLEOTIDE SEQUENCE [LARGE SCALE GENOMIC DNA]</scope>
    <source>
        <strain evidence="8 9">NSJ-57</strain>
    </source>
</reference>
<feature type="modified residue" description="N5-methylglutamine" evidence="4">
    <location>
        <position position="250"/>
    </location>
</feature>
<evidence type="ECO:0000256" key="3">
    <source>
        <dbReference type="ARBA" id="ARBA00022917"/>
    </source>
</evidence>
<comment type="subcellular location">
    <subcellularLocation>
        <location evidence="4">Cytoplasm</location>
    </subcellularLocation>
</comment>
<feature type="domain" description="Prokaryotic-type class I peptide chain release factors" evidence="7">
    <location>
        <begin position="243"/>
        <end position="259"/>
    </location>
</feature>
<dbReference type="InterPro" id="IPR000352">
    <property type="entry name" value="Pep_chain_release_fac_I"/>
</dbReference>
<dbReference type="PANTHER" id="PTHR43116">
    <property type="entry name" value="PEPTIDE CHAIN RELEASE FACTOR 2"/>
    <property type="match status" value="1"/>
</dbReference>
<comment type="function">
    <text evidence="4">Peptide chain release factor 2 directs the termination of translation in response to the peptide chain termination codons UGA and UAA.</text>
</comment>
<evidence type="ECO:0000256" key="2">
    <source>
        <dbReference type="ARBA" id="ARBA00022481"/>
    </source>
</evidence>
<dbReference type="NCBIfam" id="TIGR00020">
    <property type="entry name" value="prfB"/>
    <property type="match status" value="1"/>
</dbReference>
<dbReference type="PROSITE" id="PS00745">
    <property type="entry name" value="RF_PROK_I"/>
    <property type="match status" value="1"/>
</dbReference>